<feature type="compositionally biased region" description="Polar residues" evidence="2">
    <location>
        <begin position="40"/>
        <end position="75"/>
    </location>
</feature>
<proteinExistence type="predicted"/>
<dbReference type="PANTHER" id="PTHR18806:SF4">
    <property type="entry name" value="RNA-BINDING PROTEIN 25"/>
    <property type="match status" value="1"/>
</dbReference>
<dbReference type="Pfam" id="PF01480">
    <property type="entry name" value="PWI"/>
    <property type="match status" value="1"/>
</dbReference>
<name>A0A2T9YSP0_9FUNG</name>
<dbReference type="GO" id="GO:0003729">
    <property type="term" value="F:mRNA binding"/>
    <property type="evidence" value="ECO:0007669"/>
    <property type="project" value="TreeGrafter"/>
</dbReference>
<dbReference type="SMART" id="SM00311">
    <property type="entry name" value="PWI"/>
    <property type="match status" value="1"/>
</dbReference>
<feature type="compositionally biased region" description="Low complexity" evidence="2">
    <location>
        <begin position="243"/>
        <end position="253"/>
    </location>
</feature>
<dbReference type="InterPro" id="IPR002483">
    <property type="entry name" value="PWI_dom"/>
</dbReference>
<feature type="compositionally biased region" description="Polar residues" evidence="2">
    <location>
        <begin position="478"/>
        <end position="501"/>
    </location>
</feature>
<accession>A0A2T9YSP0</accession>
<dbReference type="SMART" id="SM00360">
    <property type="entry name" value="RRM"/>
    <property type="match status" value="1"/>
</dbReference>
<dbReference type="Pfam" id="PF00076">
    <property type="entry name" value="RRM_1"/>
    <property type="match status" value="1"/>
</dbReference>
<protein>
    <recommendedName>
        <fullName evidence="7">PWI domain-containing protein</fullName>
    </recommendedName>
</protein>
<organism evidence="5 6">
    <name type="scientific">Smittium simulii</name>
    <dbReference type="NCBI Taxonomy" id="133385"/>
    <lineage>
        <taxon>Eukaryota</taxon>
        <taxon>Fungi</taxon>
        <taxon>Fungi incertae sedis</taxon>
        <taxon>Zoopagomycota</taxon>
        <taxon>Kickxellomycotina</taxon>
        <taxon>Harpellomycetes</taxon>
        <taxon>Harpellales</taxon>
        <taxon>Legeriomycetaceae</taxon>
        <taxon>Smittium</taxon>
    </lineage>
</organism>
<dbReference type="InterPro" id="IPR012677">
    <property type="entry name" value="Nucleotide-bd_a/b_plait_sf"/>
</dbReference>
<dbReference type="PANTHER" id="PTHR18806">
    <property type="entry name" value="RBM25 PROTEIN"/>
    <property type="match status" value="1"/>
</dbReference>
<dbReference type="InterPro" id="IPR034268">
    <property type="entry name" value="RBM25_RRM"/>
</dbReference>
<evidence type="ECO:0000259" key="3">
    <source>
        <dbReference type="PROSITE" id="PS50102"/>
    </source>
</evidence>
<dbReference type="InterPro" id="IPR000504">
    <property type="entry name" value="RRM_dom"/>
</dbReference>
<feature type="domain" description="PWI" evidence="4">
    <location>
        <begin position="517"/>
        <end position="613"/>
    </location>
</feature>
<dbReference type="STRING" id="133385.A0A2T9YSP0"/>
<evidence type="ECO:0000259" key="4">
    <source>
        <dbReference type="PROSITE" id="PS51025"/>
    </source>
</evidence>
<feature type="compositionally biased region" description="Low complexity" evidence="2">
    <location>
        <begin position="432"/>
        <end position="446"/>
    </location>
</feature>
<gene>
    <name evidence="5" type="ORF">BB561_001902</name>
</gene>
<evidence type="ECO:0000313" key="5">
    <source>
        <dbReference type="EMBL" id="PVU95326.1"/>
    </source>
</evidence>
<feature type="compositionally biased region" description="Polar residues" evidence="2">
    <location>
        <begin position="447"/>
        <end position="464"/>
    </location>
</feature>
<feature type="compositionally biased region" description="Low complexity" evidence="2">
    <location>
        <begin position="406"/>
        <end position="425"/>
    </location>
</feature>
<evidence type="ECO:0000313" key="6">
    <source>
        <dbReference type="Proteomes" id="UP000245383"/>
    </source>
</evidence>
<reference evidence="5 6" key="1">
    <citation type="journal article" date="2018" name="MBio">
        <title>Comparative Genomics Reveals the Core Gene Toolbox for the Fungus-Insect Symbiosis.</title>
        <authorList>
            <person name="Wang Y."/>
            <person name="Stata M."/>
            <person name="Wang W."/>
            <person name="Stajich J.E."/>
            <person name="White M.M."/>
            <person name="Moncalvo J.M."/>
        </authorList>
    </citation>
    <scope>NUCLEOTIDE SEQUENCE [LARGE SCALE GENOMIC DNA]</scope>
    <source>
        <strain evidence="5 6">SWE-8-4</strain>
    </source>
</reference>
<keyword evidence="6" id="KW-1185">Reference proteome</keyword>
<dbReference type="AlphaFoldDB" id="A0A2T9YSP0"/>
<feature type="region of interest" description="Disordered" evidence="2">
    <location>
        <begin position="1"/>
        <end position="75"/>
    </location>
</feature>
<dbReference type="InterPro" id="IPR052768">
    <property type="entry name" value="RBM25"/>
</dbReference>
<keyword evidence="1" id="KW-0694">RNA-binding</keyword>
<dbReference type="OrthoDB" id="6275295at2759"/>
<dbReference type="GO" id="GO:0005681">
    <property type="term" value="C:spliceosomal complex"/>
    <property type="evidence" value="ECO:0007669"/>
    <property type="project" value="TreeGrafter"/>
</dbReference>
<feature type="compositionally biased region" description="Low complexity" evidence="2">
    <location>
        <begin position="27"/>
        <end position="39"/>
    </location>
</feature>
<dbReference type="InterPro" id="IPR035979">
    <property type="entry name" value="RBD_domain_sf"/>
</dbReference>
<feature type="domain" description="RRM" evidence="3">
    <location>
        <begin position="97"/>
        <end position="186"/>
    </location>
</feature>
<dbReference type="Gene3D" id="1.20.1390.10">
    <property type="entry name" value="PWI domain"/>
    <property type="match status" value="1"/>
</dbReference>
<feature type="region of interest" description="Disordered" evidence="2">
    <location>
        <begin position="400"/>
        <end position="501"/>
    </location>
</feature>
<dbReference type="EMBL" id="MBFR01000059">
    <property type="protein sequence ID" value="PVU95326.1"/>
    <property type="molecule type" value="Genomic_DNA"/>
</dbReference>
<evidence type="ECO:0000256" key="1">
    <source>
        <dbReference type="PROSITE-ProRule" id="PRU00176"/>
    </source>
</evidence>
<dbReference type="PROSITE" id="PS50102">
    <property type="entry name" value="RRM"/>
    <property type="match status" value="1"/>
</dbReference>
<dbReference type="Proteomes" id="UP000245383">
    <property type="component" value="Unassembled WGS sequence"/>
</dbReference>
<evidence type="ECO:0008006" key="7">
    <source>
        <dbReference type="Google" id="ProtNLM"/>
    </source>
</evidence>
<sequence>MNGFSRPPPAEQDGSFGFSFQQISTHPPAAQNYNQQPQPTGFTQIPSQNIPTSLFPNSAQFSNQTPTRPTMNPLQTRPIFSPPAAPTSYIPINDNSTSIFVGSIPEGITDEWLQRLLQTCGEIKSWKRLRDPSGKPKGFGFCEFTSLEATWRVLKILTKGENQGLEIPSLSVPNQKKRLLIKVDEKTRSLLDQYEKLKHFDQRDMDINNAATAQVQSLLQELYDSIARHQNPNIAANQNINFASNSSNNVSAPDLKSSSSEYHKNTHKVTKDVAYNHHNKTTQNPPSISHISPNKIDELKEEIKRESRYEEQQLEIKKQLERLANEELDRSENFIKDKEYMATRLSNWDEKVHEREQTMEYYKNRERWWNRRKIIRDREAEADDIDRKLELKQLQDLKNNQIHNVTENNTSLDTSTNTTNNHSQNALNPTESSKNINNNGSLSNISTMSPQSTPNVPNSNQNNLIEKKAKIESFDSEIPTNNTSTLSEPKNQSSSTASQNRKLAAQELVKRIPVDPLELFKWNIHWEFLDSKLLSEKIKPVVLKRLAEYLGQDNNGDDTELIELANYITTHLENHNSPESLVSELEMLLDEDASIFVARLWRILVFETEVSAL</sequence>
<comment type="caution">
    <text evidence="5">The sequence shown here is derived from an EMBL/GenBank/DDBJ whole genome shotgun (WGS) entry which is preliminary data.</text>
</comment>
<dbReference type="PROSITE" id="PS51025">
    <property type="entry name" value="PWI"/>
    <property type="match status" value="1"/>
</dbReference>
<dbReference type="CDD" id="cd12446">
    <property type="entry name" value="RRM_RBM25"/>
    <property type="match status" value="1"/>
</dbReference>
<feature type="compositionally biased region" description="Pro residues" evidence="2">
    <location>
        <begin position="1"/>
        <end position="10"/>
    </location>
</feature>
<feature type="region of interest" description="Disordered" evidence="2">
    <location>
        <begin position="243"/>
        <end position="265"/>
    </location>
</feature>
<evidence type="ECO:0000256" key="2">
    <source>
        <dbReference type="SAM" id="MobiDB-lite"/>
    </source>
</evidence>
<dbReference type="Gene3D" id="3.30.70.330">
    <property type="match status" value="1"/>
</dbReference>
<dbReference type="SUPFAM" id="SSF54928">
    <property type="entry name" value="RNA-binding domain, RBD"/>
    <property type="match status" value="1"/>
</dbReference>